<comment type="caution">
    <text evidence="1">The sequence shown here is derived from an EMBL/GenBank/DDBJ whole genome shotgun (WGS) entry which is preliminary data.</text>
</comment>
<name>A0A6I1DZB6_9FLAO</name>
<reference evidence="1 2" key="1">
    <citation type="submission" date="2019-10" db="EMBL/GenBank/DDBJ databases">
        <title>Muricauda olearia CL-SS4 JCM15563 genome.</title>
        <authorList>
            <person name="Liu L."/>
        </authorList>
    </citation>
    <scope>NUCLEOTIDE SEQUENCE [LARGE SCALE GENOMIC DNA]</scope>
    <source>
        <strain evidence="1 2">CL-SS4</strain>
    </source>
</reference>
<dbReference type="RefSeq" id="WP_152132002.1">
    <property type="nucleotide sequence ID" value="NZ_WELG01000002.1"/>
</dbReference>
<evidence type="ECO:0000313" key="1">
    <source>
        <dbReference type="EMBL" id="KAB7528667.1"/>
    </source>
</evidence>
<dbReference type="AlphaFoldDB" id="A0A6I1DZB6"/>
<accession>A0A6I1DZB6</accession>
<sequence>MRIAYLLEVNPFVNSGIVKKINAQISYWSSEGHDVLPLIIWPFPKEKTKNKFLNGQILNNSLLNKLPDHFLKTYLTKISTSRTVGKKLKDFNPDILYIRQNIWYPGITPILKRHKSILELNSVDFMEMEFYSSIKKRIYLFGKDRIMKSVSGLVAVSPDILKYYDRYKISSTVVSNGIPLQDFRGKKKQTFSNHCPSFVFVGSNNMKWHGLDKIFELANRKPDWNFNIVGYYQKDFDQIRLPNLNFLGWLDKAKLEEVYLKSNFGIGSFSNHLVGKEIDSTLKVREYLAYGLPVILGHHDVDFMESKDVAFKITDNKNQLIQFPIIEAYVDKYKDYVVDEREIMVIDSSSKEKERLRFFNQIKEQ</sequence>
<dbReference type="SUPFAM" id="SSF53756">
    <property type="entry name" value="UDP-Glycosyltransferase/glycogen phosphorylase"/>
    <property type="match status" value="1"/>
</dbReference>
<evidence type="ECO:0000313" key="2">
    <source>
        <dbReference type="Proteomes" id="UP000429785"/>
    </source>
</evidence>
<protein>
    <recommendedName>
        <fullName evidence="3">Glycosyltransferase</fullName>
    </recommendedName>
</protein>
<evidence type="ECO:0008006" key="3">
    <source>
        <dbReference type="Google" id="ProtNLM"/>
    </source>
</evidence>
<proteinExistence type="predicted"/>
<gene>
    <name evidence="1" type="ORF">F8C76_12460</name>
</gene>
<dbReference type="EMBL" id="WELG01000002">
    <property type="protein sequence ID" value="KAB7528667.1"/>
    <property type="molecule type" value="Genomic_DNA"/>
</dbReference>
<organism evidence="1 2">
    <name type="scientific">Flagellimonas olearia</name>
    <dbReference type="NCBI Taxonomy" id="552546"/>
    <lineage>
        <taxon>Bacteria</taxon>
        <taxon>Pseudomonadati</taxon>
        <taxon>Bacteroidota</taxon>
        <taxon>Flavobacteriia</taxon>
        <taxon>Flavobacteriales</taxon>
        <taxon>Flavobacteriaceae</taxon>
        <taxon>Flagellimonas</taxon>
    </lineage>
</organism>
<dbReference type="Gene3D" id="3.40.50.2000">
    <property type="entry name" value="Glycogen Phosphorylase B"/>
    <property type="match status" value="1"/>
</dbReference>
<dbReference type="Proteomes" id="UP000429785">
    <property type="component" value="Unassembled WGS sequence"/>
</dbReference>
<dbReference type="OrthoDB" id="6385861at2"/>